<dbReference type="Gene3D" id="1.10.10.10">
    <property type="entry name" value="Winged helix-like DNA-binding domain superfamily/Winged helix DNA-binding domain"/>
    <property type="match status" value="1"/>
</dbReference>
<organism evidence="6 7">
    <name type="scientific">Rhodococcus pseudokoreensis</name>
    <dbReference type="NCBI Taxonomy" id="2811421"/>
    <lineage>
        <taxon>Bacteria</taxon>
        <taxon>Bacillati</taxon>
        <taxon>Actinomycetota</taxon>
        <taxon>Actinomycetes</taxon>
        <taxon>Mycobacteriales</taxon>
        <taxon>Nocardiaceae</taxon>
        <taxon>Rhodococcus</taxon>
    </lineage>
</organism>
<protein>
    <submittedName>
        <fullName evidence="6">IclR family transcriptional regulator</fullName>
    </submittedName>
</protein>
<reference evidence="6 7" key="1">
    <citation type="journal article" date="2021" name="Microbiol. Resour. Announc.">
        <title>Complete Genome Sequences of Two Rhodococcus sp. Strains with Large and Linear Chromosomes, Isolated from Apple Rhizosphere.</title>
        <authorList>
            <person name="Benning S."/>
            <person name="Brugnone N."/>
            <person name="Siani R."/>
            <person name="Kublik S."/>
            <person name="Schloter M."/>
            <person name="Rad V."/>
        </authorList>
    </citation>
    <scope>NUCLEOTIDE SEQUENCE [LARGE SCALE GENOMIC DNA]</scope>
    <source>
        <strain evidence="6 7">R79</strain>
    </source>
</reference>
<keyword evidence="7" id="KW-1185">Reference proteome</keyword>
<evidence type="ECO:0000259" key="4">
    <source>
        <dbReference type="PROSITE" id="PS51077"/>
    </source>
</evidence>
<proteinExistence type="predicted"/>
<dbReference type="CDD" id="cd00090">
    <property type="entry name" value="HTH_ARSR"/>
    <property type="match status" value="1"/>
</dbReference>
<dbReference type="SUPFAM" id="SSF46785">
    <property type="entry name" value="Winged helix' DNA-binding domain"/>
    <property type="match status" value="1"/>
</dbReference>
<evidence type="ECO:0000259" key="5">
    <source>
        <dbReference type="PROSITE" id="PS51078"/>
    </source>
</evidence>
<feature type="domain" description="IclR-ED" evidence="5">
    <location>
        <begin position="75"/>
        <end position="256"/>
    </location>
</feature>
<keyword evidence="2" id="KW-0238">DNA-binding</keyword>
<dbReference type="PROSITE" id="PS51077">
    <property type="entry name" value="HTH_ICLR"/>
    <property type="match status" value="1"/>
</dbReference>
<dbReference type="Proteomes" id="UP000662986">
    <property type="component" value="Chromosome"/>
</dbReference>
<dbReference type="InterPro" id="IPR036388">
    <property type="entry name" value="WH-like_DNA-bd_sf"/>
</dbReference>
<name>A0A974ZXA0_9NOCA</name>
<sequence length="258" mass="28247">MTTSGSGSEGARKESARRALELLFAFTEDRPVASVRQLADAIGVPVPTVHRYVALLRDMGLVEESARGQYHLTARVTGLYRAFRQVTSIVDIAEPFMRELAEQIEETVLLIRLVNGVPACIHRIEAPRLFRMSIEVGQHLPPLRGASARLLLGDLPSAERERYVDRALASNALPPLNGKDEFLREAQQEASRGWTVSSEEIGEGFWTAAAAIKQHGRTIATVSTPCAGFLLDDEKRSIIVEMIQKTASQISGSLADVS</sequence>
<dbReference type="RefSeq" id="WP_206010244.1">
    <property type="nucleotide sequence ID" value="NZ_CP070619.1"/>
</dbReference>
<dbReference type="InterPro" id="IPR005471">
    <property type="entry name" value="Tscrpt_reg_IclR_N"/>
</dbReference>
<evidence type="ECO:0000256" key="1">
    <source>
        <dbReference type="ARBA" id="ARBA00023015"/>
    </source>
</evidence>
<keyword evidence="3" id="KW-0804">Transcription</keyword>
<dbReference type="InterPro" id="IPR014757">
    <property type="entry name" value="Tscrpt_reg_IclR_C"/>
</dbReference>
<dbReference type="EMBL" id="CP070619">
    <property type="protein sequence ID" value="QSE93760.1"/>
    <property type="molecule type" value="Genomic_DNA"/>
</dbReference>
<dbReference type="PANTHER" id="PTHR30136:SF35">
    <property type="entry name" value="HTH-TYPE TRANSCRIPTIONAL REGULATOR RV1719"/>
    <property type="match status" value="1"/>
</dbReference>
<dbReference type="Pfam" id="PF01614">
    <property type="entry name" value="IclR_C"/>
    <property type="match status" value="1"/>
</dbReference>
<dbReference type="SUPFAM" id="SSF55781">
    <property type="entry name" value="GAF domain-like"/>
    <property type="match status" value="1"/>
</dbReference>
<accession>A0A974ZXA0</accession>
<evidence type="ECO:0000313" key="6">
    <source>
        <dbReference type="EMBL" id="QSE93760.1"/>
    </source>
</evidence>
<dbReference type="InterPro" id="IPR011991">
    <property type="entry name" value="ArsR-like_HTH"/>
</dbReference>
<dbReference type="PANTHER" id="PTHR30136">
    <property type="entry name" value="HELIX-TURN-HELIX TRANSCRIPTIONAL REGULATOR, ICLR FAMILY"/>
    <property type="match status" value="1"/>
</dbReference>
<dbReference type="PROSITE" id="PS51078">
    <property type="entry name" value="ICLR_ED"/>
    <property type="match status" value="1"/>
</dbReference>
<dbReference type="Gene3D" id="3.30.450.40">
    <property type="match status" value="1"/>
</dbReference>
<dbReference type="InterPro" id="IPR029016">
    <property type="entry name" value="GAF-like_dom_sf"/>
</dbReference>
<evidence type="ECO:0000313" key="7">
    <source>
        <dbReference type="Proteomes" id="UP000662986"/>
    </source>
</evidence>
<feature type="domain" description="HTH iclR-type" evidence="4">
    <location>
        <begin position="13"/>
        <end position="74"/>
    </location>
</feature>
<dbReference type="Pfam" id="PF09339">
    <property type="entry name" value="HTH_IclR"/>
    <property type="match status" value="1"/>
</dbReference>
<dbReference type="InterPro" id="IPR036390">
    <property type="entry name" value="WH_DNA-bd_sf"/>
</dbReference>
<gene>
    <name evidence="6" type="ORF">JWS13_36760</name>
</gene>
<evidence type="ECO:0000256" key="2">
    <source>
        <dbReference type="ARBA" id="ARBA00023125"/>
    </source>
</evidence>
<evidence type="ECO:0000256" key="3">
    <source>
        <dbReference type="ARBA" id="ARBA00023163"/>
    </source>
</evidence>
<dbReference type="InterPro" id="IPR050707">
    <property type="entry name" value="HTH_MetabolicPath_Reg"/>
</dbReference>
<keyword evidence="1" id="KW-0805">Transcription regulation</keyword>
<dbReference type="SMART" id="SM00346">
    <property type="entry name" value="HTH_ICLR"/>
    <property type="match status" value="1"/>
</dbReference>
<reference evidence="6 7" key="2">
    <citation type="journal article" date="2022" name="Arch. Microbiol.">
        <title>Rhodococcus pseudokoreensis sp. nov. isolated from the rhizosphere of young M26 apple rootstocks.</title>
        <authorList>
            <person name="Kampfer P."/>
            <person name="Glaeser S.P."/>
            <person name="Blom J."/>
            <person name="Wolf J."/>
            <person name="Benning S."/>
            <person name="Schloter M."/>
            <person name="Neumann-Schaal M."/>
        </authorList>
    </citation>
    <scope>NUCLEOTIDE SEQUENCE [LARGE SCALE GENOMIC DNA]</scope>
    <source>
        <strain evidence="6 7">R79</strain>
    </source>
</reference>